<dbReference type="Proteomes" id="UP000887116">
    <property type="component" value="Unassembled WGS sequence"/>
</dbReference>
<evidence type="ECO:0000313" key="2">
    <source>
        <dbReference type="Proteomes" id="UP000887116"/>
    </source>
</evidence>
<accession>A0A8X6KK41</accession>
<proteinExistence type="predicted"/>
<keyword evidence="2" id="KW-1185">Reference proteome</keyword>
<dbReference type="AlphaFoldDB" id="A0A8X6KK41"/>
<evidence type="ECO:0000313" key="1">
    <source>
        <dbReference type="EMBL" id="GFQ75631.1"/>
    </source>
</evidence>
<reference evidence="1" key="1">
    <citation type="submission" date="2020-07" db="EMBL/GenBank/DDBJ databases">
        <title>Multicomponent nature underlies the extraordinary mechanical properties of spider dragline silk.</title>
        <authorList>
            <person name="Kono N."/>
            <person name="Nakamura H."/>
            <person name="Mori M."/>
            <person name="Yoshida Y."/>
            <person name="Ohtoshi R."/>
            <person name="Malay A.D."/>
            <person name="Moran D.A.P."/>
            <person name="Tomita M."/>
            <person name="Numata K."/>
            <person name="Arakawa K."/>
        </authorList>
    </citation>
    <scope>NUCLEOTIDE SEQUENCE</scope>
</reference>
<name>A0A8X6KK41_TRICU</name>
<gene>
    <name evidence="1" type="ORF">TNCT_641721</name>
</gene>
<organism evidence="1 2">
    <name type="scientific">Trichonephila clavata</name>
    <name type="common">Joro spider</name>
    <name type="synonym">Nephila clavata</name>
    <dbReference type="NCBI Taxonomy" id="2740835"/>
    <lineage>
        <taxon>Eukaryota</taxon>
        <taxon>Metazoa</taxon>
        <taxon>Ecdysozoa</taxon>
        <taxon>Arthropoda</taxon>
        <taxon>Chelicerata</taxon>
        <taxon>Arachnida</taxon>
        <taxon>Araneae</taxon>
        <taxon>Araneomorphae</taxon>
        <taxon>Entelegynae</taxon>
        <taxon>Araneoidea</taxon>
        <taxon>Nephilidae</taxon>
        <taxon>Trichonephila</taxon>
    </lineage>
</organism>
<comment type="caution">
    <text evidence="1">The sequence shown here is derived from an EMBL/GenBank/DDBJ whole genome shotgun (WGS) entry which is preliminary data.</text>
</comment>
<dbReference type="EMBL" id="BMAO01031518">
    <property type="protein sequence ID" value="GFQ75631.1"/>
    <property type="molecule type" value="Genomic_DNA"/>
</dbReference>
<sequence>MSMLIRPKDIGMNGKSEECVFGVFWRLKTCCYTVLGYLKELNVPPDLLRAMSLMVLLLVKSCIEDGKEIQL</sequence>
<protein>
    <submittedName>
        <fullName evidence="1">Uncharacterized protein</fullName>
    </submittedName>
</protein>